<dbReference type="AlphaFoldDB" id="A0A847S5H9"/>
<comment type="caution">
    <text evidence="1">The sequence shown here is derived from an EMBL/GenBank/DDBJ whole genome shotgun (WGS) entry which is preliminary data.</text>
</comment>
<protein>
    <submittedName>
        <fullName evidence="1">Phage holin family protein</fullName>
    </submittedName>
</protein>
<dbReference type="NCBIfam" id="NF041023">
    <property type="entry name" value="PP0621_fam"/>
    <property type="match status" value="1"/>
</dbReference>
<keyword evidence="2" id="KW-1185">Reference proteome</keyword>
<name>A0A847S5H9_9NEIS</name>
<evidence type="ECO:0000313" key="1">
    <source>
        <dbReference type="EMBL" id="NLR75033.1"/>
    </source>
</evidence>
<evidence type="ECO:0000313" key="2">
    <source>
        <dbReference type="Proteomes" id="UP000587991"/>
    </source>
</evidence>
<dbReference type="InterPro" id="IPR049708">
    <property type="entry name" value="PP0621-like"/>
</dbReference>
<dbReference type="Proteomes" id="UP000587991">
    <property type="component" value="Unassembled WGS sequence"/>
</dbReference>
<gene>
    <name evidence="1" type="ORF">HF682_07665</name>
</gene>
<proteinExistence type="predicted"/>
<sequence>MGRLLLFAMLGVIGYLLVRRLLQSGAPTLKHPVPPPEQTIETVRCTTCGVHVPRREALYANGQFYCDQHRPSGSTAER</sequence>
<dbReference type="RefSeq" id="WP_168876595.1">
    <property type="nucleotide sequence ID" value="NZ_JABAIM010000001.1"/>
</dbReference>
<reference evidence="1 2" key="1">
    <citation type="submission" date="2020-04" db="EMBL/GenBank/DDBJ databases">
        <title>Draft genome of Leeia sp. IMCC25680.</title>
        <authorList>
            <person name="Song J."/>
            <person name="Cho J.-C."/>
        </authorList>
    </citation>
    <scope>NUCLEOTIDE SEQUENCE [LARGE SCALE GENOMIC DNA]</scope>
    <source>
        <strain evidence="1 2">IMCC25680</strain>
    </source>
</reference>
<organism evidence="1 2">
    <name type="scientific">Leeia aquatica</name>
    <dbReference type="NCBI Taxonomy" id="2725557"/>
    <lineage>
        <taxon>Bacteria</taxon>
        <taxon>Pseudomonadati</taxon>
        <taxon>Pseudomonadota</taxon>
        <taxon>Betaproteobacteria</taxon>
        <taxon>Neisseriales</taxon>
        <taxon>Leeiaceae</taxon>
        <taxon>Leeia</taxon>
    </lineage>
</organism>
<dbReference type="EMBL" id="JABAIM010000001">
    <property type="protein sequence ID" value="NLR75033.1"/>
    <property type="molecule type" value="Genomic_DNA"/>
</dbReference>
<accession>A0A847S5H9</accession>